<keyword evidence="3" id="KW-1185">Reference proteome</keyword>
<feature type="transmembrane region" description="Helical" evidence="1">
    <location>
        <begin position="150"/>
        <end position="169"/>
    </location>
</feature>
<reference evidence="2 3" key="1">
    <citation type="submission" date="2024-03" db="EMBL/GenBank/DDBJ databases">
        <title>Chitinophaga caseinilytica sp. nov., a casein hydrolysing bacterium isolated from forest soil.</title>
        <authorList>
            <person name="Lee D.S."/>
            <person name="Han D.M."/>
            <person name="Baek J.H."/>
            <person name="Choi D.G."/>
            <person name="Jeon J.H."/>
            <person name="Jeon C.O."/>
        </authorList>
    </citation>
    <scope>NUCLEOTIDE SEQUENCE [LARGE SCALE GENOMIC DNA]</scope>
    <source>
        <strain evidence="2 3">KACC 19118</strain>
    </source>
</reference>
<dbReference type="EMBL" id="CP150096">
    <property type="protein sequence ID" value="WZN48336.1"/>
    <property type="molecule type" value="Genomic_DNA"/>
</dbReference>
<organism evidence="2 3">
    <name type="scientific">Chitinophaga caseinilytica</name>
    <dbReference type="NCBI Taxonomy" id="2267521"/>
    <lineage>
        <taxon>Bacteria</taxon>
        <taxon>Pseudomonadati</taxon>
        <taxon>Bacteroidota</taxon>
        <taxon>Chitinophagia</taxon>
        <taxon>Chitinophagales</taxon>
        <taxon>Chitinophagaceae</taxon>
        <taxon>Chitinophaga</taxon>
    </lineage>
</organism>
<evidence type="ECO:0000256" key="1">
    <source>
        <dbReference type="SAM" id="Phobius"/>
    </source>
</evidence>
<name>A0ABZ2Z7X2_9BACT</name>
<protein>
    <submittedName>
        <fullName evidence="2">DUF2306 domain-containing protein</fullName>
    </submittedName>
</protein>
<dbReference type="InterPro" id="IPR018750">
    <property type="entry name" value="DUF2306_membrane"/>
</dbReference>
<feature type="transmembrane region" description="Helical" evidence="1">
    <location>
        <begin position="88"/>
        <end position="108"/>
    </location>
</feature>
<dbReference type="Pfam" id="PF10067">
    <property type="entry name" value="DUF2306"/>
    <property type="match status" value="1"/>
</dbReference>
<keyword evidence="1" id="KW-1133">Transmembrane helix</keyword>
<evidence type="ECO:0000313" key="2">
    <source>
        <dbReference type="EMBL" id="WZN48336.1"/>
    </source>
</evidence>
<proteinExistence type="predicted"/>
<keyword evidence="1" id="KW-0472">Membrane</keyword>
<accession>A0ABZ2Z7X2</accession>
<dbReference type="RefSeq" id="WP_341842930.1">
    <property type="nucleotide sequence ID" value="NZ_CP149792.1"/>
</dbReference>
<keyword evidence="1" id="KW-0812">Transmembrane</keyword>
<feature type="transmembrane region" description="Helical" evidence="1">
    <location>
        <begin position="181"/>
        <end position="201"/>
    </location>
</feature>
<feature type="transmembrane region" description="Helical" evidence="1">
    <location>
        <begin position="7"/>
        <end position="28"/>
    </location>
</feature>
<dbReference type="Proteomes" id="UP001449657">
    <property type="component" value="Chromosome"/>
</dbReference>
<gene>
    <name evidence="2" type="ORF">WJU22_09120</name>
</gene>
<evidence type="ECO:0000313" key="3">
    <source>
        <dbReference type="Proteomes" id="UP001449657"/>
    </source>
</evidence>
<feature type="transmembrane region" description="Helical" evidence="1">
    <location>
        <begin position="114"/>
        <end position="138"/>
    </location>
</feature>
<sequence>MRLILRIAAVVAILYASWLMVLLSLPYISFDPYVDFLFTKQLVYKIHHWRWSFYIHVFVSTAVLVAGLFQFSRYLLQRFPKVHRAAGYVYAVTVIALSGPSGLVMGYYANGGVWAKVSFMILAVLWIGFTIAAMYAIYRKEWKKHADMMTRSYALTLSAVTLRFYAYMIDVLDISVSPRAAYIWIAWLSWTLNLILAEYLIRRRVFTSWRAERISA</sequence>
<feature type="transmembrane region" description="Helical" evidence="1">
    <location>
        <begin position="53"/>
        <end position="76"/>
    </location>
</feature>